<evidence type="ECO:0000256" key="2">
    <source>
        <dbReference type="ARBA" id="ARBA00023015"/>
    </source>
</evidence>
<dbReference type="InterPro" id="IPR011006">
    <property type="entry name" value="CheY-like_superfamily"/>
</dbReference>
<dbReference type="CDD" id="cd17535">
    <property type="entry name" value="REC_NarL-like"/>
    <property type="match status" value="1"/>
</dbReference>
<dbReference type="PANTHER" id="PTHR43214">
    <property type="entry name" value="TWO-COMPONENT RESPONSE REGULATOR"/>
    <property type="match status" value="1"/>
</dbReference>
<organism evidence="8 9">
    <name type="scientific">Actinokineospora globicatena</name>
    <dbReference type="NCBI Taxonomy" id="103729"/>
    <lineage>
        <taxon>Bacteria</taxon>
        <taxon>Bacillati</taxon>
        <taxon>Actinomycetota</taxon>
        <taxon>Actinomycetes</taxon>
        <taxon>Pseudonocardiales</taxon>
        <taxon>Pseudonocardiaceae</taxon>
        <taxon>Actinokineospora</taxon>
    </lineage>
</organism>
<dbReference type="EMBL" id="BSSD01000004">
    <property type="protein sequence ID" value="GLW92156.1"/>
    <property type="molecule type" value="Genomic_DNA"/>
</dbReference>
<dbReference type="Gene3D" id="3.40.50.2300">
    <property type="match status" value="1"/>
</dbReference>
<dbReference type="InterPro" id="IPR039420">
    <property type="entry name" value="WalR-like"/>
</dbReference>
<evidence type="ECO:0000256" key="5">
    <source>
        <dbReference type="PROSITE-ProRule" id="PRU00169"/>
    </source>
</evidence>
<name>A0A9W6QLC4_9PSEU</name>
<evidence type="ECO:0000259" key="6">
    <source>
        <dbReference type="PROSITE" id="PS50043"/>
    </source>
</evidence>
<feature type="domain" description="Response regulatory" evidence="7">
    <location>
        <begin position="99"/>
        <end position="216"/>
    </location>
</feature>
<dbReference type="InterPro" id="IPR000792">
    <property type="entry name" value="Tscrpt_reg_LuxR_C"/>
</dbReference>
<dbReference type="Pfam" id="PF00072">
    <property type="entry name" value="Response_reg"/>
    <property type="match status" value="1"/>
</dbReference>
<evidence type="ECO:0000256" key="3">
    <source>
        <dbReference type="ARBA" id="ARBA00023125"/>
    </source>
</evidence>
<dbReference type="InterPro" id="IPR001789">
    <property type="entry name" value="Sig_transdc_resp-reg_receiver"/>
</dbReference>
<sequence>MARPENPLDPRGGPVAEFAAGLRALRTRAGAPTYRAMADQAGYSAAVLSQAAGGQRLPTLAVVRAFVLACGGDAAAWEQRWRLAGSQRRDHEERRAPTTVFLVDDHELVRRGLRQLLEVEPDVEVVGEATTSAQALARIPAVQPDVVILDLRLPDGDGVSVCRTVRSATTPPPACLILTSFSEDEALFGAIMAGARGYLLKQSSGTDLLGAVRTLARGGSLIDDDTAANLLKRLDFGAVDPRYASLTQQERKILELIAKGRTNRQIAGALFLAERTVANYVSSLLRKLGFSRRTEAAVYAASVPAELGHASRVLELLRDNEMR</sequence>
<dbReference type="SMART" id="SM00448">
    <property type="entry name" value="REC"/>
    <property type="match status" value="1"/>
</dbReference>
<evidence type="ECO:0000256" key="1">
    <source>
        <dbReference type="ARBA" id="ARBA00022553"/>
    </source>
</evidence>
<protein>
    <recommendedName>
        <fullName evidence="10">DNA-binding response regulator, NarL/FixJ family, contains REC and HTH domains</fullName>
    </recommendedName>
</protein>
<dbReference type="PANTHER" id="PTHR43214:SF24">
    <property type="entry name" value="TRANSCRIPTIONAL REGULATORY PROTEIN NARL-RELATED"/>
    <property type="match status" value="1"/>
</dbReference>
<keyword evidence="4" id="KW-0804">Transcription</keyword>
<accession>A0A9W6QLC4</accession>
<dbReference type="GO" id="GO:0006355">
    <property type="term" value="P:regulation of DNA-templated transcription"/>
    <property type="evidence" value="ECO:0007669"/>
    <property type="project" value="InterPro"/>
</dbReference>
<dbReference type="SUPFAM" id="SSF52172">
    <property type="entry name" value="CheY-like"/>
    <property type="match status" value="1"/>
</dbReference>
<dbReference type="PROSITE" id="PS50110">
    <property type="entry name" value="RESPONSE_REGULATORY"/>
    <property type="match status" value="1"/>
</dbReference>
<keyword evidence="2" id="KW-0805">Transcription regulation</keyword>
<evidence type="ECO:0000256" key="4">
    <source>
        <dbReference type="ARBA" id="ARBA00023163"/>
    </source>
</evidence>
<reference evidence="8" key="1">
    <citation type="submission" date="2023-02" db="EMBL/GenBank/DDBJ databases">
        <title>Actinokineospora globicatena NBRC 15670.</title>
        <authorList>
            <person name="Ichikawa N."/>
            <person name="Sato H."/>
            <person name="Tonouchi N."/>
        </authorList>
    </citation>
    <scope>NUCLEOTIDE SEQUENCE</scope>
    <source>
        <strain evidence="8">NBRC 15670</strain>
    </source>
</reference>
<dbReference type="InterPro" id="IPR016032">
    <property type="entry name" value="Sig_transdc_resp-reg_C-effctor"/>
</dbReference>
<keyword evidence="1 5" id="KW-0597">Phosphoprotein</keyword>
<dbReference type="GO" id="GO:0000160">
    <property type="term" value="P:phosphorelay signal transduction system"/>
    <property type="evidence" value="ECO:0007669"/>
    <property type="project" value="InterPro"/>
</dbReference>
<evidence type="ECO:0008006" key="10">
    <source>
        <dbReference type="Google" id="ProtNLM"/>
    </source>
</evidence>
<dbReference type="InterPro" id="IPR058245">
    <property type="entry name" value="NreC/VraR/RcsB-like_REC"/>
</dbReference>
<evidence type="ECO:0000313" key="8">
    <source>
        <dbReference type="EMBL" id="GLW92156.1"/>
    </source>
</evidence>
<keyword evidence="9" id="KW-1185">Reference proteome</keyword>
<dbReference type="Pfam" id="PF00196">
    <property type="entry name" value="GerE"/>
    <property type="match status" value="1"/>
</dbReference>
<dbReference type="Proteomes" id="UP001165042">
    <property type="component" value="Unassembled WGS sequence"/>
</dbReference>
<dbReference type="Pfam" id="PF13560">
    <property type="entry name" value="HTH_31"/>
    <property type="match status" value="1"/>
</dbReference>
<dbReference type="PROSITE" id="PS00622">
    <property type="entry name" value="HTH_LUXR_1"/>
    <property type="match status" value="1"/>
</dbReference>
<keyword evidence="3" id="KW-0238">DNA-binding</keyword>
<evidence type="ECO:0000259" key="7">
    <source>
        <dbReference type="PROSITE" id="PS50110"/>
    </source>
</evidence>
<evidence type="ECO:0000313" key="9">
    <source>
        <dbReference type="Proteomes" id="UP001165042"/>
    </source>
</evidence>
<dbReference type="SMART" id="SM00421">
    <property type="entry name" value="HTH_LUXR"/>
    <property type="match status" value="1"/>
</dbReference>
<comment type="caution">
    <text evidence="8">The sequence shown here is derived from an EMBL/GenBank/DDBJ whole genome shotgun (WGS) entry which is preliminary data.</text>
</comment>
<proteinExistence type="predicted"/>
<feature type="domain" description="HTH luxR-type" evidence="6">
    <location>
        <begin position="239"/>
        <end position="304"/>
    </location>
</feature>
<feature type="modified residue" description="4-aspartylphosphate" evidence="5">
    <location>
        <position position="150"/>
    </location>
</feature>
<dbReference type="CDD" id="cd06170">
    <property type="entry name" value="LuxR_C_like"/>
    <property type="match status" value="1"/>
</dbReference>
<gene>
    <name evidence="8" type="ORF">Aglo03_29720</name>
</gene>
<dbReference type="AlphaFoldDB" id="A0A9W6QLC4"/>
<dbReference type="PRINTS" id="PR00038">
    <property type="entry name" value="HTHLUXR"/>
</dbReference>
<dbReference type="GO" id="GO:0003677">
    <property type="term" value="F:DNA binding"/>
    <property type="evidence" value="ECO:0007669"/>
    <property type="project" value="UniProtKB-KW"/>
</dbReference>
<dbReference type="SUPFAM" id="SSF46894">
    <property type="entry name" value="C-terminal effector domain of the bipartite response regulators"/>
    <property type="match status" value="1"/>
</dbReference>
<dbReference type="PROSITE" id="PS50043">
    <property type="entry name" value="HTH_LUXR_2"/>
    <property type="match status" value="1"/>
</dbReference>